<dbReference type="AlphaFoldDB" id="W1NWS1"/>
<evidence type="ECO:0000256" key="1">
    <source>
        <dbReference type="SAM" id="MobiDB-lite"/>
    </source>
</evidence>
<reference evidence="3" key="1">
    <citation type="journal article" date="2013" name="Science">
        <title>The Amborella genome and the evolution of flowering plants.</title>
        <authorList>
            <consortium name="Amborella Genome Project"/>
        </authorList>
    </citation>
    <scope>NUCLEOTIDE SEQUENCE [LARGE SCALE GENOMIC DNA]</scope>
</reference>
<feature type="region of interest" description="Disordered" evidence="1">
    <location>
        <begin position="227"/>
        <end position="269"/>
    </location>
</feature>
<name>W1NWS1_AMBTC</name>
<accession>W1NWS1</accession>
<dbReference type="PANTHER" id="PTHR33095:SF81">
    <property type="entry name" value="OS07G0619500 PROTEIN"/>
    <property type="match status" value="1"/>
</dbReference>
<organism evidence="2 3">
    <name type="scientific">Amborella trichopoda</name>
    <dbReference type="NCBI Taxonomy" id="13333"/>
    <lineage>
        <taxon>Eukaryota</taxon>
        <taxon>Viridiplantae</taxon>
        <taxon>Streptophyta</taxon>
        <taxon>Embryophyta</taxon>
        <taxon>Tracheophyta</taxon>
        <taxon>Spermatophyta</taxon>
        <taxon>Magnoliopsida</taxon>
        <taxon>Amborellales</taxon>
        <taxon>Amborellaceae</taxon>
        <taxon>Amborella</taxon>
    </lineage>
</organism>
<dbReference type="Proteomes" id="UP000017836">
    <property type="component" value="Unassembled WGS sequence"/>
</dbReference>
<dbReference type="InterPro" id="IPR012442">
    <property type="entry name" value="DUF1645_plant"/>
</dbReference>
<protein>
    <submittedName>
        <fullName evidence="2">Uncharacterized protein</fullName>
    </submittedName>
</protein>
<dbReference type="EMBL" id="KI395058">
    <property type="protein sequence ID" value="ERM99129.1"/>
    <property type="molecule type" value="Genomic_DNA"/>
</dbReference>
<dbReference type="Pfam" id="PF07816">
    <property type="entry name" value="DUF1645"/>
    <property type="match status" value="1"/>
</dbReference>
<dbReference type="PANTHER" id="PTHR33095">
    <property type="entry name" value="OS07G0619500 PROTEIN"/>
    <property type="match status" value="1"/>
</dbReference>
<dbReference type="Gramene" id="ERM99129">
    <property type="protein sequence ID" value="ERM99129"/>
    <property type="gene ID" value="AMTR_s00101p00155540"/>
</dbReference>
<sequence>MMESCSSPPYVSAPCSPIDCSSCEFAYYYSAPSSPIRGLSGVPFDWELEPGLPKRVLDHDSDSDDFEFETSRRFCRLSDHGEPNGEQRNMVDDFPTMSSADELFRDGRILPLRLPPRLQHVDAPKLNIQSCSSCCSRTLATVFPRPFSGRNKEFDPFDVALERVKREAREREDGRVPYKRARSLSPLRGPCWGGGPTKEIMHKGQAVGPNRHLGQGIGRVGPVGPAEFEERPSDKGDGPMIEARCPTDTTGPMRDRGLYGPEGSRYPNTTGSISARYPNTTAPIGVPTPTVSVGPITHTKFRSFSLKGSKRWKIVNLVFRSASEGTAGSNDGLKDYTISMRKSRDENFRSEEMKKKNFMPLAHGLLSCVGFHGKHANTMMPKEPTLVS</sequence>
<dbReference type="OrthoDB" id="693822at2759"/>
<keyword evidence="3" id="KW-1185">Reference proteome</keyword>
<evidence type="ECO:0000313" key="2">
    <source>
        <dbReference type="EMBL" id="ERM99129.1"/>
    </source>
</evidence>
<evidence type="ECO:0000313" key="3">
    <source>
        <dbReference type="Proteomes" id="UP000017836"/>
    </source>
</evidence>
<dbReference type="KEGG" id="atr:18427158"/>
<dbReference type="HOGENOM" id="CLU_047629_2_0_1"/>
<dbReference type="eggNOG" id="ENOG502S09U">
    <property type="taxonomic scope" value="Eukaryota"/>
</dbReference>
<gene>
    <name evidence="2" type="ORF">AMTR_s00101p00155540</name>
</gene>
<feature type="compositionally biased region" description="Basic and acidic residues" evidence="1">
    <location>
        <begin position="228"/>
        <end position="237"/>
    </location>
</feature>
<proteinExistence type="predicted"/>